<protein>
    <submittedName>
        <fullName evidence="1">26630_t:CDS:1</fullName>
    </submittedName>
</protein>
<evidence type="ECO:0000313" key="2">
    <source>
        <dbReference type="Proteomes" id="UP000789405"/>
    </source>
</evidence>
<dbReference type="Proteomes" id="UP000789405">
    <property type="component" value="Unassembled WGS sequence"/>
</dbReference>
<organism evidence="1 2">
    <name type="scientific">Dentiscutata erythropus</name>
    <dbReference type="NCBI Taxonomy" id="1348616"/>
    <lineage>
        <taxon>Eukaryota</taxon>
        <taxon>Fungi</taxon>
        <taxon>Fungi incertae sedis</taxon>
        <taxon>Mucoromycota</taxon>
        <taxon>Glomeromycotina</taxon>
        <taxon>Glomeromycetes</taxon>
        <taxon>Diversisporales</taxon>
        <taxon>Gigasporaceae</taxon>
        <taxon>Dentiscutata</taxon>
    </lineage>
</organism>
<proteinExistence type="predicted"/>
<evidence type="ECO:0000313" key="1">
    <source>
        <dbReference type="EMBL" id="CAG8545127.1"/>
    </source>
</evidence>
<sequence length="64" mass="7561">MHLTHVFTKAARKLLAKNSYKTLKAKVESEYVEDEFETYWQDILEKSLMQTNLANKENKEPVTK</sequence>
<dbReference type="EMBL" id="CAJVPY010002003">
    <property type="protein sequence ID" value="CAG8545127.1"/>
    <property type="molecule type" value="Genomic_DNA"/>
</dbReference>
<comment type="caution">
    <text evidence="1">The sequence shown here is derived from an EMBL/GenBank/DDBJ whole genome shotgun (WGS) entry which is preliminary data.</text>
</comment>
<accession>A0A9N9AVQ4</accession>
<reference evidence="1" key="1">
    <citation type="submission" date="2021-06" db="EMBL/GenBank/DDBJ databases">
        <authorList>
            <person name="Kallberg Y."/>
            <person name="Tangrot J."/>
            <person name="Rosling A."/>
        </authorList>
    </citation>
    <scope>NUCLEOTIDE SEQUENCE</scope>
    <source>
        <strain evidence="1">MA453B</strain>
    </source>
</reference>
<dbReference type="AlphaFoldDB" id="A0A9N9AVQ4"/>
<gene>
    <name evidence="1" type="ORF">DERYTH_LOCUS4995</name>
</gene>
<name>A0A9N9AVQ4_9GLOM</name>
<keyword evidence="2" id="KW-1185">Reference proteome</keyword>